<reference evidence="2" key="1">
    <citation type="submission" date="2017-03" db="EMBL/GenBank/DDBJ databases">
        <authorList>
            <person name="Monnet C."/>
        </authorList>
    </citation>
    <scope>NUCLEOTIDE SEQUENCE [LARGE SCALE GENOMIC DNA]</scope>
    <source>
        <strain evidence="2">P10</strain>
    </source>
</reference>
<dbReference type="AlphaFoldDB" id="A0A2H1J5R3"/>
<protein>
    <submittedName>
        <fullName evidence="1">Uncharacterized protein</fullName>
    </submittedName>
</protein>
<proteinExistence type="predicted"/>
<accession>A0A2H1J5R3</accession>
<evidence type="ECO:0000313" key="2">
    <source>
        <dbReference type="Proteomes" id="UP000234342"/>
    </source>
</evidence>
<gene>
    <name evidence="1" type="ORF">BANT10_01655</name>
</gene>
<organism evidence="1 2">
    <name type="scientific">Brevibacterium antiquum</name>
    <dbReference type="NCBI Taxonomy" id="234835"/>
    <lineage>
        <taxon>Bacteria</taxon>
        <taxon>Bacillati</taxon>
        <taxon>Actinomycetota</taxon>
        <taxon>Actinomycetes</taxon>
        <taxon>Micrococcales</taxon>
        <taxon>Brevibacteriaceae</taxon>
        <taxon>Brevibacterium</taxon>
    </lineage>
</organism>
<dbReference type="Proteomes" id="UP000234342">
    <property type="component" value="Unassembled WGS sequence"/>
</dbReference>
<dbReference type="EMBL" id="FXZE01000006">
    <property type="protein sequence ID" value="SMX82825.1"/>
    <property type="molecule type" value="Genomic_DNA"/>
</dbReference>
<name>A0A2H1J5R3_9MICO</name>
<sequence length="59" mass="6692">MPRGVLGNEVTFLACSQKNIAVAHIQADDNHGHMHTRRARIACVNLRPQLRSTIYEHSR</sequence>
<keyword evidence="2" id="KW-1185">Reference proteome</keyword>
<evidence type="ECO:0000313" key="1">
    <source>
        <dbReference type="EMBL" id="SMX82825.1"/>
    </source>
</evidence>